<evidence type="ECO:0000256" key="2">
    <source>
        <dbReference type="ARBA" id="ARBA00022516"/>
    </source>
</evidence>
<proteinExistence type="inferred from homology"/>
<evidence type="ECO:0000256" key="12">
    <source>
        <dbReference type="SAM" id="Phobius"/>
    </source>
</evidence>
<keyword evidence="5 12" id="KW-1133">Transmembrane helix</keyword>
<protein>
    <recommendedName>
        <fullName evidence="15">CDP-diacylglycerol-glycerol-3-phosphate 3-phosphatidyltransferase</fullName>
    </recommendedName>
</protein>
<keyword evidence="4 12" id="KW-0812">Transmembrane</keyword>
<evidence type="ECO:0000256" key="9">
    <source>
        <dbReference type="ARBA" id="ARBA00023264"/>
    </source>
</evidence>
<evidence type="ECO:0000313" key="14">
    <source>
        <dbReference type="Proteomes" id="UP001161757"/>
    </source>
</evidence>
<dbReference type="InterPro" id="IPR048254">
    <property type="entry name" value="CDP_ALCOHOL_P_TRANSF_CS"/>
</dbReference>
<organism evidence="13 14">
    <name type="scientific">Exophiala dermatitidis</name>
    <name type="common">Black yeast-like fungus</name>
    <name type="synonym">Wangiella dermatitidis</name>
    <dbReference type="NCBI Taxonomy" id="5970"/>
    <lineage>
        <taxon>Eukaryota</taxon>
        <taxon>Fungi</taxon>
        <taxon>Dikarya</taxon>
        <taxon>Ascomycota</taxon>
        <taxon>Pezizomycotina</taxon>
        <taxon>Eurotiomycetes</taxon>
        <taxon>Chaetothyriomycetidae</taxon>
        <taxon>Chaetothyriales</taxon>
        <taxon>Herpotrichiellaceae</taxon>
        <taxon>Exophiala</taxon>
    </lineage>
</organism>
<dbReference type="AlphaFoldDB" id="A0AAN6EUQ6"/>
<evidence type="ECO:0000256" key="1">
    <source>
        <dbReference type="ARBA" id="ARBA00004141"/>
    </source>
</evidence>
<evidence type="ECO:0000256" key="11">
    <source>
        <dbReference type="SAM" id="MobiDB-lite"/>
    </source>
</evidence>
<dbReference type="InterPro" id="IPR000462">
    <property type="entry name" value="CDP-OH_P_trans"/>
</dbReference>
<evidence type="ECO:0000256" key="4">
    <source>
        <dbReference type="ARBA" id="ARBA00022692"/>
    </source>
</evidence>
<dbReference type="GO" id="GO:0005739">
    <property type="term" value="C:mitochondrion"/>
    <property type="evidence" value="ECO:0007669"/>
    <property type="project" value="TreeGrafter"/>
</dbReference>
<name>A0AAN6EUQ6_EXODE</name>
<reference evidence="13" key="1">
    <citation type="submission" date="2023-01" db="EMBL/GenBank/DDBJ databases">
        <title>Exophiala dermititidis isolated from Cystic Fibrosis Patient.</title>
        <authorList>
            <person name="Kurbessoian T."/>
            <person name="Crocker A."/>
            <person name="Murante D."/>
            <person name="Hogan D.A."/>
            <person name="Stajich J.E."/>
        </authorList>
    </citation>
    <scope>NUCLEOTIDE SEQUENCE</scope>
    <source>
        <strain evidence="13">Ex8</strain>
    </source>
</reference>
<evidence type="ECO:0000256" key="7">
    <source>
        <dbReference type="ARBA" id="ARBA00023136"/>
    </source>
</evidence>
<dbReference type="PANTHER" id="PTHR14269">
    <property type="entry name" value="CDP-DIACYLGLYCEROL--GLYCEROL-3-PHOSPHATE 3-PHOSPHATIDYLTRANSFERASE-RELATED"/>
    <property type="match status" value="1"/>
</dbReference>
<dbReference type="EMBL" id="JAJGCB010000009">
    <property type="protein sequence ID" value="KAJ8991074.1"/>
    <property type="molecule type" value="Genomic_DNA"/>
</dbReference>
<dbReference type="FunFam" id="1.20.120.1760:FF:000017">
    <property type="entry name" value="Phosphatidyl synthase"/>
    <property type="match status" value="1"/>
</dbReference>
<feature type="region of interest" description="Disordered" evidence="11">
    <location>
        <begin position="401"/>
        <end position="422"/>
    </location>
</feature>
<feature type="compositionally biased region" description="Low complexity" evidence="11">
    <location>
        <begin position="140"/>
        <end position="172"/>
    </location>
</feature>
<keyword evidence="2" id="KW-0444">Lipid biosynthesis</keyword>
<accession>A0AAN6EUQ6</accession>
<evidence type="ECO:0000256" key="10">
    <source>
        <dbReference type="RuleBase" id="RU003750"/>
    </source>
</evidence>
<keyword evidence="6" id="KW-0443">Lipid metabolism</keyword>
<evidence type="ECO:0008006" key="15">
    <source>
        <dbReference type="Google" id="ProtNLM"/>
    </source>
</evidence>
<feature type="region of interest" description="Disordered" evidence="11">
    <location>
        <begin position="125"/>
        <end position="175"/>
    </location>
</feature>
<evidence type="ECO:0000256" key="8">
    <source>
        <dbReference type="ARBA" id="ARBA00023209"/>
    </source>
</evidence>
<evidence type="ECO:0000256" key="3">
    <source>
        <dbReference type="ARBA" id="ARBA00022679"/>
    </source>
</evidence>
<comment type="subcellular location">
    <subcellularLocation>
        <location evidence="1">Membrane</location>
        <topology evidence="1">Multi-pass membrane protein</topology>
    </subcellularLocation>
</comment>
<keyword evidence="3 10" id="KW-0808">Transferase</keyword>
<dbReference type="PROSITE" id="PS00379">
    <property type="entry name" value="CDP_ALCOHOL_P_TRANSF"/>
    <property type="match status" value="1"/>
</dbReference>
<comment type="caution">
    <text evidence="13">The sequence shown here is derived from an EMBL/GenBank/DDBJ whole genome shotgun (WGS) entry which is preliminary data.</text>
</comment>
<dbReference type="InterPro" id="IPR043130">
    <property type="entry name" value="CDP-OH_PTrfase_TM_dom"/>
</dbReference>
<keyword evidence="7 12" id="KW-0472">Membrane</keyword>
<evidence type="ECO:0000256" key="6">
    <source>
        <dbReference type="ARBA" id="ARBA00023098"/>
    </source>
</evidence>
<keyword evidence="8" id="KW-0594">Phospholipid biosynthesis</keyword>
<dbReference type="PANTHER" id="PTHR14269:SF60">
    <property type="entry name" value="CARDIOLIPIN SYNTHASE (CMP-FORMING)"/>
    <property type="match status" value="1"/>
</dbReference>
<dbReference type="Gene3D" id="1.20.120.1760">
    <property type="match status" value="1"/>
</dbReference>
<comment type="similarity">
    <text evidence="10">Belongs to the CDP-alcohol phosphatidyltransferase class-I family.</text>
</comment>
<dbReference type="GO" id="GO:0043337">
    <property type="term" value="F:cardiolipin synthase (CMP-forming)"/>
    <property type="evidence" value="ECO:0007669"/>
    <property type="project" value="TreeGrafter"/>
</dbReference>
<feature type="compositionally biased region" description="Polar residues" evidence="11">
    <location>
        <begin position="125"/>
        <end position="139"/>
    </location>
</feature>
<evidence type="ECO:0000313" key="13">
    <source>
        <dbReference type="EMBL" id="KAJ8991074.1"/>
    </source>
</evidence>
<dbReference type="Pfam" id="PF01066">
    <property type="entry name" value="CDP-OH_P_transf"/>
    <property type="match status" value="1"/>
</dbReference>
<dbReference type="Proteomes" id="UP001161757">
    <property type="component" value="Unassembled WGS sequence"/>
</dbReference>
<sequence>MIRPPRQHVMASVYVVPRNSSMLIQPQLRPCRLISPRGFGLVSAVRCASGISTSRHIGTPGYITSRAGPAGSLLLCTSTASASQCRVSRPNKVTHSVAWTRSLQSQTAASTRRWRWWWQVRKASTQSTETSRPSEQLQASSSTRSNSNTSGLTATTSTPTPTPSSPSAATTPTKDKLKKLIPKLRQPVQHENIYTVPNILTFTRLLAAPAVGYFILHAQPVWALSLFFYAGVTDMVDGYLARKYNAQTVVGTVIDPMADKALMTIAVVTLTMNGTFPLWLSVIILGRDVALAISAIYFRWISLPPPKTMARYWDFSLPSAEVHPTEISKINTFLQLLLVGNAMLLPVLPEALVNAYNLTGIFEGWQYLVAGTTVWSGLSYVSNKDAVKILTTEEIDARVEKRDAERNEAKVEAEADAMFKKP</sequence>
<gene>
    <name evidence="13" type="ORF">HRR80_005130</name>
</gene>
<dbReference type="GO" id="GO:0032049">
    <property type="term" value="P:cardiolipin biosynthetic process"/>
    <property type="evidence" value="ECO:0007669"/>
    <property type="project" value="TreeGrafter"/>
</dbReference>
<dbReference type="InterPro" id="IPR050324">
    <property type="entry name" value="CDP-alcohol_PTase-I"/>
</dbReference>
<keyword evidence="9" id="KW-1208">Phospholipid metabolism</keyword>
<evidence type="ECO:0000256" key="5">
    <source>
        <dbReference type="ARBA" id="ARBA00022989"/>
    </source>
</evidence>
<dbReference type="GO" id="GO:0016020">
    <property type="term" value="C:membrane"/>
    <property type="evidence" value="ECO:0007669"/>
    <property type="project" value="UniProtKB-SubCell"/>
</dbReference>
<feature type="transmembrane region" description="Helical" evidence="12">
    <location>
        <begin position="210"/>
        <end position="230"/>
    </location>
</feature>